<dbReference type="InterPro" id="IPR020040">
    <property type="entry name" value="Ribosomal_uL6_a/b-dom"/>
</dbReference>
<comment type="subunit">
    <text evidence="6">Part of the 50S ribosomal subunit.</text>
</comment>
<dbReference type="SUPFAM" id="SSF56053">
    <property type="entry name" value="Ribosomal protein L6"/>
    <property type="match status" value="2"/>
</dbReference>
<name>A0A1M5ZTR6_9CLOT</name>
<evidence type="ECO:0000256" key="2">
    <source>
        <dbReference type="ARBA" id="ARBA00022730"/>
    </source>
</evidence>
<dbReference type="Pfam" id="PF00347">
    <property type="entry name" value="Ribosomal_L6"/>
    <property type="match status" value="2"/>
</dbReference>
<dbReference type="InterPro" id="IPR036789">
    <property type="entry name" value="Ribosomal_uL6-like_a/b-dom_sf"/>
</dbReference>
<feature type="domain" description="Large ribosomal subunit protein uL6 alpha-beta" evidence="9">
    <location>
        <begin position="91"/>
        <end position="165"/>
    </location>
</feature>
<dbReference type="RefSeq" id="WP_021800169.1">
    <property type="nucleotide sequence ID" value="NZ_FQXU01000011.1"/>
</dbReference>
<evidence type="ECO:0000313" key="10">
    <source>
        <dbReference type="EMBL" id="SHI27604.1"/>
    </source>
</evidence>
<dbReference type="NCBIfam" id="TIGR03654">
    <property type="entry name" value="L6_bact"/>
    <property type="match status" value="1"/>
</dbReference>
<dbReference type="Gene3D" id="3.90.930.12">
    <property type="entry name" value="Ribosomal protein L6, alpha-beta domain"/>
    <property type="match status" value="2"/>
</dbReference>
<evidence type="ECO:0000256" key="7">
    <source>
        <dbReference type="RuleBase" id="RU003869"/>
    </source>
</evidence>
<dbReference type="HAMAP" id="MF_01365_B">
    <property type="entry name" value="Ribosomal_uL6_B"/>
    <property type="match status" value="1"/>
</dbReference>
<evidence type="ECO:0000256" key="5">
    <source>
        <dbReference type="ARBA" id="ARBA00023274"/>
    </source>
</evidence>
<comment type="function">
    <text evidence="6 8">This protein binds to the 23S rRNA, and is important in its secondary structure. It is located near the subunit interface in the base of the L7/L12 stalk, and near the tRNA binding site of the peptidyltransferase center.</text>
</comment>
<dbReference type="EMBL" id="FQXU01000011">
    <property type="protein sequence ID" value="SHI27604.1"/>
    <property type="molecule type" value="Genomic_DNA"/>
</dbReference>
<evidence type="ECO:0000259" key="9">
    <source>
        <dbReference type="Pfam" id="PF00347"/>
    </source>
</evidence>
<feature type="domain" description="Large ribosomal subunit protein uL6 alpha-beta" evidence="9">
    <location>
        <begin position="11"/>
        <end position="83"/>
    </location>
</feature>
<evidence type="ECO:0000256" key="8">
    <source>
        <dbReference type="RuleBase" id="RU003870"/>
    </source>
</evidence>
<evidence type="ECO:0000256" key="4">
    <source>
        <dbReference type="ARBA" id="ARBA00022980"/>
    </source>
</evidence>
<evidence type="ECO:0000313" key="11">
    <source>
        <dbReference type="Proteomes" id="UP000184241"/>
    </source>
</evidence>
<dbReference type="InterPro" id="IPR000702">
    <property type="entry name" value="Ribosomal_uL6-like"/>
</dbReference>
<proteinExistence type="inferred from homology"/>
<dbReference type="GO" id="GO:0022625">
    <property type="term" value="C:cytosolic large ribosomal subunit"/>
    <property type="evidence" value="ECO:0007669"/>
    <property type="project" value="UniProtKB-UniRule"/>
</dbReference>
<dbReference type="FunFam" id="3.90.930.12:FF:000001">
    <property type="entry name" value="50S ribosomal protein L6"/>
    <property type="match status" value="1"/>
</dbReference>
<evidence type="ECO:0000256" key="3">
    <source>
        <dbReference type="ARBA" id="ARBA00022884"/>
    </source>
</evidence>
<evidence type="ECO:0000256" key="1">
    <source>
        <dbReference type="ARBA" id="ARBA00009356"/>
    </source>
</evidence>
<dbReference type="GO" id="GO:0019843">
    <property type="term" value="F:rRNA binding"/>
    <property type="evidence" value="ECO:0007669"/>
    <property type="project" value="UniProtKB-UniRule"/>
</dbReference>
<dbReference type="InterPro" id="IPR019906">
    <property type="entry name" value="Ribosomal_uL6_bac-type"/>
</dbReference>
<reference evidence="10 11" key="1">
    <citation type="submission" date="2016-11" db="EMBL/GenBank/DDBJ databases">
        <authorList>
            <person name="Jaros S."/>
            <person name="Januszkiewicz K."/>
            <person name="Wedrychowicz H."/>
        </authorList>
    </citation>
    <scope>NUCLEOTIDE SEQUENCE [LARGE SCALE GENOMIC DNA]</scope>
    <source>
        <strain evidence="10 11">DSM 6191</strain>
    </source>
</reference>
<dbReference type="PROSITE" id="PS00525">
    <property type="entry name" value="RIBOSOMAL_L6_1"/>
    <property type="match status" value="1"/>
</dbReference>
<dbReference type="PANTHER" id="PTHR11655">
    <property type="entry name" value="60S/50S RIBOSOMAL PROTEIN L6/L9"/>
    <property type="match status" value="1"/>
</dbReference>
<gene>
    <name evidence="6" type="primary">rplF</name>
    <name evidence="10" type="ORF">SAMN02745941_03359</name>
</gene>
<keyword evidence="5 6" id="KW-0687">Ribonucleoprotein</keyword>
<dbReference type="InterPro" id="IPR002358">
    <property type="entry name" value="Ribosomal_uL6_CS"/>
</dbReference>
<dbReference type="GO" id="GO:0002181">
    <property type="term" value="P:cytoplasmic translation"/>
    <property type="evidence" value="ECO:0007669"/>
    <property type="project" value="TreeGrafter"/>
</dbReference>
<comment type="similarity">
    <text evidence="1 6 7">Belongs to the universal ribosomal protein uL6 family.</text>
</comment>
<dbReference type="GO" id="GO:0003735">
    <property type="term" value="F:structural constituent of ribosome"/>
    <property type="evidence" value="ECO:0007669"/>
    <property type="project" value="UniProtKB-UniRule"/>
</dbReference>
<keyword evidence="4 6" id="KW-0689">Ribosomal protein</keyword>
<protein>
    <recommendedName>
        <fullName evidence="6">Large ribosomal subunit protein uL6</fullName>
    </recommendedName>
</protein>
<sequence length="180" mass="19530">MSRVGRLPIAIPAGTTVTVTPENVVTVKGAKGELVKTMHKDIKIAVEDNQVVVTRPSDNKDHRALHGLTRALINNMVTGVSQGYAKTLELVGVGYRAQIQGTKLVMNLGYSHPVEIEPITGVTFKTDGTTKVIVEGIDKEKVGAAAADIRSWREPEPYKGKGIKYSNEVIRRKEGKTGKK</sequence>
<dbReference type="PANTHER" id="PTHR11655:SF14">
    <property type="entry name" value="LARGE RIBOSOMAL SUBUNIT PROTEIN UL6M"/>
    <property type="match status" value="1"/>
</dbReference>
<organism evidence="10 11">
    <name type="scientific">Clostridium intestinale DSM 6191</name>
    <dbReference type="NCBI Taxonomy" id="1121320"/>
    <lineage>
        <taxon>Bacteria</taxon>
        <taxon>Bacillati</taxon>
        <taxon>Bacillota</taxon>
        <taxon>Clostridia</taxon>
        <taxon>Eubacteriales</taxon>
        <taxon>Clostridiaceae</taxon>
        <taxon>Clostridium</taxon>
    </lineage>
</organism>
<keyword evidence="2 6" id="KW-0699">rRNA-binding</keyword>
<evidence type="ECO:0000256" key="6">
    <source>
        <dbReference type="HAMAP-Rule" id="MF_01365"/>
    </source>
</evidence>
<dbReference type="Proteomes" id="UP000184241">
    <property type="component" value="Unassembled WGS sequence"/>
</dbReference>
<accession>A0A1M5ZTR6</accession>
<dbReference type="PIRSF" id="PIRSF002162">
    <property type="entry name" value="Ribosomal_L6"/>
    <property type="match status" value="1"/>
</dbReference>
<keyword evidence="3 6" id="KW-0694">RNA-binding</keyword>
<dbReference type="PRINTS" id="PR00059">
    <property type="entry name" value="RIBOSOMALL6"/>
</dbReference>
<dbReference type="FunFam" id="3.90.930.12:FF:000002">
    <property type="entry name" value="50S ribosomal protein L6"/>
    <property type="match status" value="1"/>
</dbReference>
<dbReference type="AlphaFoldDB" id="A0A1M5ZTR6"/>